<dbReference type="InterPro" id="IPR053028">
    <property type="entry name" value="Spo0E-like_phosphatase"/>
</dbReference>
<evidence type="ECO:0000313" key="1">
    <source>
        <dbReference type="EMBL" id="MBD1380373.1"/>
    </source>
</evidence>
<dbReference type="PANTHER" id="PTHR41263:SF1">
    <property type="entry name" value="ASPARTYL-PHOSPHATE PHOSPHATASE YISI"/>
    <property type="match status" value="1"/>
</dbReference>
<dbReference type="EMBL" id="JACXAI010000009">
    <property type="protein sequence ID" value="MBD1380373.1"/>
    <property type="molecule type" value="Genomic_DNA"/>
</dbReference>
<keyword evidence="2" id="KW-1185">Reference proteome</keyword>
<dbReference type="InterPro" id="IPR037208">
    <property type="entry name" value="Spo0E-like_sf"/>
</dbReference>
<dbReference type="Gene3D" id="4.10.280.10">
    <property type="entry name" value="Helix-loop-helix DNA-binding domain"/>
    <property type="match status" value="1"/>
</dbReference>
<dbReference type="PANTHER" id="PTHR41263">
    <property type="entry name" value="ASPARTYL-PHOSPHATE PHOSPHATASE YISI"/>
    <property type="match status" value="1"/>
</dbReference>
<dbReference type="InterPro" id="IPR018540">
    <property type="entry name" value="Spo0E-like"/>
</dbReference>
<dbReference type="AlphaFoldDB" id="A0A926RW38"/>
<evidence type="ECO:0000313" key="2">
    <source>
        <dbReference type="Proteomes" id="UP000626844"/>
    </source>
</evidence>
<comment type="caution">
    <text evidence="1">The sequence shown here is derived from an EMBL/GenBank/DDBJ whole genome shotgun (WGS) entry which is preliminary data.</text>
</comment>
<dbReference type="InterPro" id="IPR036638">
    <property type="entry name" value="HLH_DNA-bd_sf"/>
</dbReference>
<dbReference type="GO" id="GO:0043937">
    <property type="term" value="P:regulation of sporulation"/>
    <property type="evidence" value="ECO:0007669"/>
    <property type="project" value="InterPro"/>
</dbReference>
<proteinExistence type="predicted"/>
<accession>A0A926RW38</accession>
<dbReference type="Proteomes" id="UP000626844">
    <property type="component" value="Unassembled WGS sequence"/>
</dbReference>
<organism evidence="1 2">
    <name type="scientific">Metabacillus arenae</name>
    <dbReference type="NCBI Taxonomy" id="2771434"/>
    <lineage>
        <taxon>Bacteria</taxon>
        <taxon>Bacillati</taxon>
        <taxon>Bacillota</taxon>
        <taxon>Bacilli</taxon>
        <taxon>Bacillales</taxon>
        <taxon>Bacillaceae</taxon>
        <taxon>Metabacillus</taxon>
    </lineage>
</organism>
<sequence>MEKEQLMTIINEKRKLMMESAETHGLTSSEVVRCSQDLDKLLNKYQQLLLEEEQRVYGPFQEFVTKMKSWTFKDKYVLNAEK</sequence>
<dbReference type="SUPFAM" id="SSF140500">
    <property type="entry name" value="BAS1536-like"/>
    <property type="match status" value="1"/>
</dbReference>
<dbReference type="Pfam" id="PF09388">
    <property type="entry name" value="SpoOE-like"/>
    <property type="match status" value="1"/>
</dbReference>
<name>A0A926RW38_9BACI</name>
<dbReference type="RefSeq" id="WP_191157938.1">
    <property type="nucleotide sequence ID" value="NZ_JACXAI010000009.1"/>
</dbReference>
<dbReference type="GO" id="GO:0046983">
    <property type="term" value="F:protein dimerization activity"/>
    <property type="evidence" value="ECO:0007669"/>
    <property type="project" value="InterPro"/>
</dbReference>
<protein>
    <submittedName>
        <fullName evidence="1">Aspartyl-phosphate phosphatase Spo0E family protein</fullName>
    </submittedName>
</protein>
<gene>
    <name evidence="1" type="ORF">IC621_09030</name>
</gene>
<reference evidence="1" key="1">
    <citation type="submission" date="2020-09" db="EMBL/GenBank/DDBJ databases">
        <title>A novel bacterium of genus Bacillus, isolated from South China Sea.</title>
        <authorList>
            <person name="Huang H."/>
            <person name="Mo K."/>
            <person name="Hu Y."/>
        </authorList>
    </citation>
    <scope>NUCLEOTIDE SEQUENCE</scope>
    <source>
        <strain evidence="1">IB182487</strain>
    </source>
</reference>